<evidence type="ECO:0000313" key="2">
    <source>
        <dbReference type="EMBL" id="SDR60509.1"/>
    </source>
</evidence>
<keyword evidence="3" id="KW-1185">Reference proteome</keyword>
<evidence type="ECO:0008006" key="4">
    <source>
        <dbReference type="Google" id="ProtNLM"/>
    </source>
</evidence>
<protein>
    <recommendedName>
        <fullName evidence="4">PXPV repeat-containing protein</fullName>
    </recommendedName>
</protein>
<sequence length="110" mass="11773">MRSRIVLLALIATTAVCLNSTAQAHVRVGVLVGIPPPIIMAPPAVVYAAPAPLVVQSVQPTPTTVYVEKTQTSPPSGTWWYCPVTKKYYPYVKGCSSGWVEVPVRPTGPK</sequence>
<dbReference type="EMBL" id="FNKX01000003">
    <property type="protein sequence ID" value="SDR60509.1"/>
    <property type="molecule type" value="Genomic_DNA"/>
</dbReference>
<organism evidence="2 3">
    <name type="scientific">Paraburkholderia tuberum</name>
    <dbReference type="NCBI Taxonomy" id="157910"/>
    <lineage>
        <taxon>Bacteria</taxon>
        <taxon>Pseudomonadati</taxon>
        <taxon>Pseudomonadota</taxon>
        <taxon>Betaproteobacteria</taxon>
        <taxon>Burkholderiales</taxon>
        <taxon>Burkholderiaceae</taxon>
        <taxon>Paraburkholderia</taxon>
    </lineage>
</organism>
<gene>
    <name evidence="2" type="ORF">SAMN05445850_7359</name>
</gene>
<keyword evidence="1" id="KW-0732">Signal</keyword>
<accession>A0A1H1KFB4</accession>
<proteinExistence type="predicted"/>
<dbReference type="Proteomes" id="UP000199365">
    <property type="component" value="Unassembled WGS sequence"/>
</dbReference>
<dbReference type="STRING" id="157910.SAMN05445850_7359"/>
<reference evidence="3" key="1">
    <citation type="submission" date="2016-10" db="EMBL/GenBank/DDBJ databases">
        <authorList>
            <person name="Varghese N."/>
            <person name="Submissions S."/>
        </authorList>
    </citation>
    <scope>NUCLEOTIDE SEQUENCE [LARGE SCALE GENOMIC DNA]</scope>
    <source>
        <strain evidence="3">DUS833</strain>
    </source>
</reference>
<feature type="chain" id="PRO_5011753633" description="PXPV repeat-containing protein" evidence="1">
    <location>
        <begin position="25"/>
        <end position="110"/>
    </location>
</feature>
<feature type="signal peptide" evidence="1">
    <location>
        <begin position="1"/>
        <end position="24"/>
    </location>
</feature>
<dbReference type="AlphaFoldDB" id="A0A1H1KFB4"/>
<evidence type="ECO:0000313" key="3">
    <source>
        <dbReference type="Proteomes" id="UP000199365"/>
    </source>
</evidence>
<name>A0A1H1KFB4_9BURK</name>
<evidence type="ECO:0000256" key="1">
    <source>
        <dbReference type="SAM" id="SignalP"/>
    </source>
</evidence>